<reference evidence="12" key="1">
    <citation type="submission" date="2020-10" db="EMBL/GenBank/DDBJ databases">
        <title>Taxonomic study of unclassified bacteria belonging to the class Ktedonobacteria.</title>
        <authorList>
            <person name="Yabe S."/>
            <person name="Wang C.M."/>
            <person name="Zheng Y."/>
            <person name="Sakai Y."/>
            <person name="Cavaletti L."/>
            <person name="Monciardini P."/>
            <person name="Donadio S."/>
        </authorList>
    </citation>
    <scope>NUCLEOTIDE SEQUENCE</scope>
    <source>
        <strain evidence="12">SOSP1-1</strain>
    </source>
</reference>
<dbReference type="AlphaFoldDB" id="A0A8J3MPN2"/>
<dbReference type="PANTHER" id="PTHR30405:SF25">
    <property type="entry name" value="RNA-GUIDED DNA ENDONUCLEASE INSQ-RELATED"/>
    <property type="match status" value="1"/>
</dbReference>
<evidence type="ECO:0000256" key="2">
    <source>
        <dbReference type="ARBA" id="ARBA00011044"/>
    </source>
</evidence>
<proteinExistence type="inferred from homology"/>
<evidence type="ECO:0000256" key="8">
    <source>
        <dbReference type="SAM" id="MobiDB-lite"/>
    </source>
</evidence>
<gene>
    <name evidence="12" type="primary">tlpB_1</name>
    <name evidence="12" type="ORF">KSX_00990</name>
</gene>
<evidence type="ECO:0000256" key="5">
    <source>
        <dbReference type="ARBA" id="ARBA00022833"/>
    </source>
</evidence>
<evidence type="ECO:0000256" key="4">
    <source>
        <dbReference type="ARBA" id="ARBA00022723"/>
    </source>
</evidence>
<dbReference type="Pfam" id="PF07282">
    <property type="entry name" value="Cas12f1-like_TNB"/>
    <property type="match status" value="1"/>
</dbReference>
<dbReference type="GO" id="GO:0046872">
    <property type="term" value="F:metal ion binding"/>
    <property type="evidence" value="ECO:0007669"/>
    <property type="project" value="UniProtKB-KW"/>
</dbReference>
<keyword evidence="7" id="KW-0233">DNA recombination</keyword>
<comment type="similarity">
    <text evidence="1">In the C-terminal section; belongs to the transposase 35 family.</text>
</comment>
<evidence type="ECO:0000259" key="10">
    <source>
        <dbReference type="Pfam" id="PF07282"/>
    </source>
</evidence>
<evidence type="ECO:0000256" key="1">
    <source>
        <dbReference type="ARBA" id="ARBA00008761"/>
    </source>
</evidence>
<organism evidence="12 13">
    <name type="scientific">Ktedonospora formicarum</name>
    <dbReference type="NCBI Taxonomy" id="2778364"/>
    <lineage>
        <taxon>Bacteria</taxon>
        <taxon>Bacillati</taxon>
        <taxon>Chloroflexota</taxon>
        <taxon>Ktedonobacteria</taxon>
        <taxon>Ktedonobacterales</taxon>
        <taxon>Ktedonobacteraceae</taxon>
        <taxon>Ktedonospora</taxon>
    </lineage>
</organism>
<evidence type="ECO:0000256" key="6">
    <source>
        <dbReference type="ARBA" id="ARBA00023125"/>
    </source>
</evidence>
<keyword evidence="5" id="KW-0862">Zinc</keyword>
<dbReference type="EMBL" id="BNJF01000001">
    <property type="protein sequence ID" value="GHO41936.1"/>
    <property type="molecule type" value="Genomic_DNA"/>
</dbReference>
<evidence type="ECO:0000259" key="11">
    <source>
        <dbReference type="Pfam" id="PF12323"/>
    </source>
</evidence>
<name>A0A8J3MPN2_9CHLR</name>
<dbReference type="InterPro" id="IPR010095">
    <property type="entry name" value="Cas12f1-like_TNB"/>
</dbReference>
<dbReference type="NCBIfam" id="NF040570">
    <property type="entry name" value="guided_TnpB"/>
    <property type="match status" value="1"/>
</dbReference>
<feature type="region of interest" description="Disordered" evidence="8">
    <location>
        <begin position="247"/>
        <end position="267"/>
    </location>
</feature>
<evidence type="ECO:0000256" key="3">
    <source>
        <dbReference type="ARBA" id="ARBA00022578"/>
    </source>
</evidence>
<dbReference type="GO" id="GO:0006310">
    <property type="term" value="P:DNA recombination"/>
    <property type="evidence" value="ECO:0007669"/>
    <property type="project" value="UniProtKB-KW"/>
</dbReference>
<evidence type="ECO:0000313" key="13">
    <source>
        <dbReference type="Proteomes" id="UP000612362"/>
    </source>
</evidence>
<keyword evidence="3" id="KW-0815">Transposition</keyword>
<keyword evidence="6" id="KW-0238">DNA-binding</keyword>
<dbReference type="Pfam" id="PF12323">
    <property type="entry name" value="HTH_OrfB_IS605"/>
    <property type="match status" value="1"/>
</dbReference>
<dbReference type="Proteomes" id="UP000612362">
    <property type="component" value="Unassembled WGS sequence"/>
</dbReference>
<sequence length="404" mass="45842">MTYIPPLAKAVFFWYICSTFNTEGEEQEMVHGYRGELDLNNAQKTLCRKHAGAARWAFNYGLRRKQEAYKAGQKTPTAIDLHREINALKPSEPWMYDVSKCAFQEGLRDLDAAFKHFFRKCHLKKEGTWKGKCGYPRFKSRKKAIGGARFTGSIRVFPDAIQLPRLGRLRLKEHGYFPLNGKISSATIHEQAGRWFVSICVHEEKEASQPATGDIIGVDLGIKRLATLSDGRTFENPKALRKKITALKRTSRHHSRKAKGSRNRQKARQRLSQMYARIANVRTNALHQATAQIVARTKPDAERPRVIVLEDVHIAGMLKNRRLSRAIADVGMYEFKRQILYKAEQAGVKVLLASRWEPSSKTCSWCGWINEALTLSDRVFVCLECGNVQDRDANAANNLAALAQ</sequence>
<dbReference type="GO" id="GO:0032196">
    <property type="term" value="P:transposition"/>
    <property type="evidence" value="ECO:0007669"/>
    <property type="project" value="UniProtKB-KW"/>
</dbReference>
<dbReference type="GO" id="GO:0003677">
    <property type="term" value="F:DNA binding"/>
    <property type="evidence" value="ECO:0007669"/>
    <property type="project" value="UniProtKB-KW"/>
</dbReference>
<dbReference type="Pfam" id="PF01385">
    <property type="entry name" value="OrfB_IS605"/>
    <property type="match status" value="1"/>
</dbReference>
<evidence type="ECO:0000256" key="7">
    <source>
        <dbReference type="ARBA" id="ARBA00023172"/>
    </source>
</evidence>
<evidence type="ECO:0000313" key="12">
    <source>
        <dbReference type="EMBL" id="GHO41936.1"/>
    </source>
</evidence>
<dbReference type="InterPro" id="IPR021027">
    <property type="entry name" value="Transposase_put_HTH"/>
</dbReference>
<feature type="domain" description="Probable transposase IS891/IS1136/IS1341" evidence="9">
    <location>
        <begin position="198"/>
        <end position="320"/>
    </location>
</feature>
<accession>A0A8J3MPN2</accession>
<feature type="domain" description="Transposase putative helix-turn-helix" evidence="11">
    <location>
        <begin position="31"/>
        <end position="74"/>
    </location>
</feature>
<dbReference type="InterPro" id="IPR051399">
    <property type="entry name" value="RNA-guided_DNA_endo/Transpos"/>
</dbReference>
<dbReference type="InterPro" id="IPR001959">
    <property type="entry name" value="Transposase"/>
</dbReference>
<protein>
    <submittedName>
        <fullName evidence="12">Transposase</fullName>
    </submittedName>
</protein>
<dbReference type="NCBIfam" id="TIGR01766">
    <property type="entry name" value="IS200/IS605 family accessory protein TnpB-like domain"/>
    <property type="match status" value="1"/>
</dbReference>
<comment type="caution">
    <text evidence="12">The sequence shown here is derived from an EMBL/GenBank/DDBJ whole genome shotgun (WGS) entry which is preliminary data.</text>
</comment>
<feature type="domain" description="Cas12f1-like TNB" evidence="10">
    <location>
        <begin position="333"/>
        <end position="399"/>
    </location>
</feature>
<dbReference type="PANTHER" id="PTHR30405">
    <property type="entry name" value="TRANSPOSASE"/>
    <property type="match status" value="1"/>
</dbReference>
<comment type="similarity">
    <text evidence="2">In the N-terminal section; belongs to the transposase 2 family.</text>
</comment>
<keyword evidence="4" id="KW-0479">Metal-binding</keyword>
<evidence type="ECO:0000259" key="9">
    <source>
        <dbReference type="Pfam" id="PF01385"/>
    </source>
</evidence>
<keyword evidence="13" id="KW-1185">Reference proteome</keyword>